<dbReference type="EMBL" id="JAAIUW010000008">
    <property type="protein sequence ID" value="KAF7820109.1"/>
    <property type="molecule type" value="Genomic_DNA"/>
</dbReference>
<organism evidence="2 3">
    <name type="scientific">Senna tora</name>
    <dbReference type="NCBI Taxonomy" id="362788"/>
    <lineage>
        <taxon>Eukaryota</taxon>
        <taxon>Viridiplantae</taxon>
        <taxon>Streptophyta</taxon>
        <taxon>Embryophyta</taxon>
        <taxon>Tracheophyta</taxon>
        <taxon>Spermatophyta</taxon>
        <taxon>Magnoliopsida</taxon>
        <taxon>eudicotyledons</taxon>
        <taxon>Gunneridae</taxon>
        <taxon>Pentapetalae</taxon>
        <taxon>rosids</taxon>
        <taxon>fabids</taxon>
        <taxon>Fabales</taxon>
        <taxon>Fabaceae</taxon>
        <taxon>Caesalpinioideae</taxon>
        <taxon>Cassia clade</taxon>
        <taxon>Senna</taxon>
    </lineage>
</organism>
<reference evidence="2" key="1">
    <citation type="submission" date="2020-09" db="EMBL/GenBank/DDBJ databases">
        <title>Genome-Enabled Discovery of Anthraquinone Biosynthesis in Senna tora.</title>
        <authorList>
            <person name="Kang S.-H."/>
            <person name="Pandey R.P."/>
            <person name="Lee C.-M."/>
            <person name="Sim J.-S."/>
            <person name="Jeong J.-T."/>
            <person name="Choi B.-S."/>
            <person name="Jung M."/>
            <person name="Ginzburg D."/>
            <person name="Zhao K."/>
            <person name="Won S.Y."/>
            <person name="Oh T.-J."/>
            <person name="Yu Y."/>
            <person name="Kim N.-H."/>
            <person name="Lee O.R."/>
            <person name="Lee T.-H."/>
            <person name="Bashyal P."/>
            <person name="Kim T.-S."/>
            <person name="Lee W.-H."/>
            <person name="Kawkins C."/>
            <person name="Kim C.-K."/>
            <person name="Kim J.S."/>
            <person name="Ahn B.O."/>
            <person name="Rhee S.Y."/>
            <person name="Sohng J.K."/>
        </authorList>
    </citation>
    <scope>NUCLEOTIDE SEQUENCE</scope>
    <source>
        <tissue evidence="2">Leaf</tissue>
    </source>
</reference>
<dbReference type="AlphaFoldDB" id="A0A834TMH9"/>
<accession>A0A834TMH9</accession>
<comment type="caution">
    <text evidence="2">The sequence shown here is derived from an EMBL/GenBank/DDBJ whole genome shotgun (WGS) entry which is preliminary data.</text>
</comment>
<name>A0A834TMH9_9FABA</name>
<protein>
    <submittedName>
        <fullName evidence="2">Uncharacterized protein</fullName>
    </submittedName>
</protein>
<sequence>MDTFGRLREAHAEEEREIVMCAEKAKREEKDERSKEPNLGR</sequence>
<evidence type="ECO:0000256" key="1">
    <source>
        <dbReference type="SAM" id="MobiDB-lite"/>
    </source>
</evidence>
<keyword evidence="3" id="KW-1185">Reference proteome</keyword>
<feature type="region of interest" description="Disordered" evidence="1">
    <location>
        <begin position="22"/>
        <end position="41"/>
    </location>
</feature>
<proteinExistence type="predicted"/>
<gene>
    <name evidence="2" type="ORF">G2W53_025564</name>
</gene>
<evidence type="ECO:0000313" key="3">
    <source>
        <dbReference type="Proteomes" id="UP000634136"/>
    </source>
</evidence>
<evidence type="ECO:0000313" key="2">
    <source>
        <dbReference type="EMBL" id="KAF7820109.1"/>
    </source>
</evidence>
<dbReference type="Proteomes" id="UP000634136">
    <property type="component" value="Unassembled WGS sequence"/>
</dbReference>